<evidence type="ECO:0000256" key="1">
    <source>
        <dbReference type="ARBA" id="ARBA00004604"/>
    </source>
</evidence>
<dbReference type="RefSeq" id="NP_584551.1">
    <property type="nucleotide sequence ID" value="NM_001040740.1"/>
</dbReference>
<dbReference type="SMART" id="SM00320">
    <property type="entry name" value="WD40"/>
    <property type="match status" value="4"/>
</dbReference>
<keyword evidence="11" id="KW-1185">Reference proteome</keyword>
<dbReference type="InParanoid" id="Q8SSI4"/>
<dbReference type="FunCoup" id="Q8SSI4">
    <property type="interactions" value="376"/>
</dbReference>
<dbReference type="GO" id="GO:0000462">
    <property type="term" value="P:maturation of SSU-rRNA from tricistronic rRNA transcript (SSU-rRNA, 5.8S rRNA, LSU-rRNA)"/>
    <property type="evidence" value="ECO:0007669"/>
    <property type="project" value="TreeGrafter"/>
</dbReference>
<proteinExistence type="inferred from homology"/>
<dbReference type="Proteomes" id="UP000000819">
    <property type="component" value="Chromosome II"/>
</dbReference>
<dbReference type="InterPro" id="IPR020472">
    <property type="entry name" value="WD40_PAC1"/>
</dbReference>
<dbReference type="PANTHER" id="PTHR22851:SF0">
    <property type="entry name" value="DDB1- AND CUL4-ASSOCIATED FACTOR 13"/>
    <property type="match status" value="1"/>
</dbReference>
<organism evidence="10 11">
    <name type="scientific">Encephalitozoon cuniculi (strain GB-M1)</name>
    <name type="common">Microsporidian parasite</name>
    <dbReference type="NCBI Taxonomy" id="284813"/>
    <lineage>
        <taxon>Eukaryota</taxon>
        <taxon>Fungi</taxon>
        <taxon>Fungi incertae sedis</taxon>
        <taxon>Microsporidia</taxon>
        <taxon>Unikaryonidae</taxon>
        <taxon>Encephalitozoon</taxon>
    </lineage>
</organism>
<dbReference type="Gene3D" id="2.130.10.10">
    <property type="entry name" value="YVTN repeat-like/Quinoprotein amine dehydrogenase"/>
    <property type="match status" value="2"/>
</dbReference>
<dbReference type="PRINTS" id="PR00320">
    <property type="entry name" value="GPROTEINBRPT"/>
</dbReference>
<evidence type="ECO:0000256" key="2">
    <source>
        <dbReference type="ARBA" id="ARBA00005649"/>
    </source>
</evidence>
<evidence type="ECO:0000256" key="6">
    <source>
        <dbReference type="ARBA" id="ARBA00023274"/>
    </source>
</evidence>
<gene>
    <name evidence="10" type="ordered locus">ECU02_0240</name>
</gene>
<dbReference type="HOGENOM" id="CLU_033999_0_0_1"/>
<dbReference type="OMA" id="TWRFDSI"/>
<dbReference type="InterPro" id="IPR001680">
    <property type="entry name" value="WD40_rpt"/>
</dbReference>
<evidence type="ECO:0000256" key="8">
    <source>
        <dbReference type="SAM" id="MobiDB-lite"/>
    </source>
</evidence>
<dbReference type="Pfam" id="PF00400">
    <property type="entry name" value="WD40"/>
    <property type="match status" value="4"/>
</dbReference>
<dbReference type="STRING" id="284813.Q8SSI4"/>
<evidence type="ECO:0000256" key="4">
    <source>
        <dbReference type="ARBA" id="ARBA00022737"/>
    </source>
</evidence>
<feature type="region of interest" description="Disordered" evidence="8">
    <location>
        <begin position="385"/>
        <end position="408"/>
    </location>
</feature>
<evidence type="ECO:0000256" key="7">
    <source>
        <dbReference type="PROSITE-ProRule" id="PRU00221"/>
    </source>
</evidence>
<dbReference type="AlphaFoldDB" id="Q8SSI4"/>
<dbReference type="InterPro" id="IPR036322">
    <property type="entry name" value="WD40_repeat_dom_sf"/>
</dbReference>
<protein>
    <submittedName>
        <fullName evidence="10">U3 snoRNA-ASSOCIATED RNP (18S rRNA PRODUCTION)</fullName>
    </submittedName>
</protein>
<dbReference type="GO" id="GO:0032040">
    <property type="term" value="C:small-subunit processome"/>
    <property type="evidence" value="ECO:0007669"/>
    <property type="project" value="TreeGrafter"/>
</dbReference>
<dbReference type="VEuPathDB" id="MicrosporidiaDB:ECU02_0240"/>
<dbReference type="PROSITE" id="PS50082">
    <property type="entry name" value="WD_REPEATS_2"/>
    <property type="match status" value="3"/>
</dbReference>
<evidence type="ECO:0000313" key="10">
    <source>
        <dbReference type="EMBL" id="CAD25055.1"/>
    </source>
</evidence>
<dbReference type="Pfam" id="PF04158">
    <property type="entry name" value="Sof1"/>
    <property type="match status" value="1"/>
</dbReference>
<reference evidence="10 11" key="2">
    <citation type="journal article" date="2009" name="BMC Genomics">
        <title>Identification of transcriptional signals in Encephalitozoon cuniculi widespread among Microsporidia phylum: support for accurate structural genome annotation.</title>
        <authorList>
            <person name="Peyretaillade E."/>
            <person name="Goncalves O."/>
            <person name="Terrat S."/>
            <person name="Dugat-Bony E."/>
            <person name="Wincker P."/>
            <person name="Cornman R.S."/>
            <person name="Evans J.D."/>
            <person name="Delbac F."/>
            <person name="Peyret P."/>
        </authorList>
    </citation>
    <scope>NUCLEOTIDE SEQUENCE [LARGE SCALE GENOMIC DNA]</scope>
    <source>
        <strain evidence="10 11">GB-M1</strain>
    </source>
</reference>
<evidence type="ECO:0000256" key="5">
    <source>
        <dbReference type="ARBA" id="ARBA00023242"/>
    </source>
</evidence>
<keyword evidence="4" id="KW-0677">Repeat</keyword>
<feature type="repeat" description="WD" evidence="7">
    <location>
        <begin position="300"/>
        <end position="332"/>
    </location>
</feature>
<keyword evidence="6" id="KW-0687">Ribonucleoprotein</keyword>
<dbReference type="EMBL" id="AL590442">
    <property type="protein sequence ID" value="CAD25055.1"/>
    <property type="molecule type" value="Genomic_DNA"/>
</dbReference>
<dbReference type="GeneID" id="858541"/>
<dbReference type="KEGG" id="ecu:ECU02_0240"/>
<dbReference type="InterPro" id="IPR007287">
    <property type="entry name" value="Sof1"/>
</dbReference>
<feature type="repeat" description="WD" evidence="7">
    <location>
        <begin position="62"/>
        <end position="103"/>
    </location>
</feature>
<feature type="compositionally biased region" description="Basic and acidic residues" evidence="8">
    <location>
        <begin position="385"/>
        <end position="394"/>
    </location>
</feature>
<evidence type="ECO:0000256" key="3">
    <source>
        <dbReference type="ARBA" id="ARBA00022574"/>
    </source>
</evidence>
<feature type="repeat" description="WD" evidence="7">
    <location>
        <begin position="257"/>
        <end position="298"/>
    </location>
</feature>
<sequence length="408" mass="46338">MKISTIYHKPEEVCKERKKDVQYSSFAKDEVYHPFMREREFVRALNAVKIERMLSKPFVAALSYHKEGIHVLARHPHQSLFASGSFDGQVMLWDMEQRNLLKRFECNNPIKGLGVDREANVYAGQGKSVRRLGDAKVYHCNSEVLDLDMMETLNVGTSKGIEIFDLERDFPKQQMSTKYPLCISSSPVLTSIIGVGEQGGLSLFDARVGKIVHSVSIGSKTNGISFSPNGDVFVSGDEDSCIYLHDIRYLHEPSGVYRGHGNAVLSVAFNSLGTEIASGSFDKTIRIFGVNERKSRDTYYNRRMQNVFGVKYSHDSQFIVSGSDDGSVRLWKGYASRKLGPLSRKEKDALEYSKALKEKYEDVGEIRRIAKHRFLPKPLKNTLKRIHESHEAAERRRKAREVEEEFIG</sequence>
<dbReference type="InterPro" id="IPR015943">
    <property type="entry name" value="WD40/YVTN_repeat-like_dom_sf"/>
</dbReference>
<dbReference type="OrthoDB" id="10249065at2759"/>
<dbReference type="PROSITE" id="PS50294">
    <property type="entry name" value="WD_REPEATS_REGION"/>
    <property type="match status" value="3"/>
</dbReference>
<reference evidence="10 11" key="1">
    <citation type="journal article" date="2001" name="Nature">
        <title>Genome sequence and gene compaction of the eukaryote parasite Encephalitozoon cuniculi.</title>
        <authorList>
            <person name="Katinka M.D."/>
            <person name="Duprat S."/>
            <person name="Cornillot E."/>
            <person name="Metenier G."/>
            <person name="Thomarat F."/>
            <person name="Prensier G."/>
            <person name="Barbe V."/>
            <person name="Peyretaillade E."/>
            <person name="Brottier P."/>
            <person name="Wincker P."/>
            <person name="Delbac F."/>
            <person name="El Alaoui H."/>
            <person name="Peyret P."/>
            <person name="Saurin W."/>
            <person name="Gouy M."/>
            <person name="Weissenbach J."/>
            <person name="Vivares C.P."/>
        </authorList>
    </citation>
    <scope>NUCLEOTIDE SEQUENCE [LARGE SCALE GENOMIC DNA]</scope>
    <source>
        <strain evidence="10 11">GB-M1</strain>
    </source>
</reference>
<comment type="similarity">
    <text evidence="2">Belongs to the WD repeat DCAF13/WDSOF1 family.</text>
</comment>
<keyword evidence="5" id="KW-0539">Nucleus</keyword>
<evidence type="ECO:0000259" key="9">
    <source>
        <dbReference type="Pfam" id="PF04158"/>
    </source>
</evidence>
<dbReference type="PANTHER" id="PTHR22851">
    <property type="entry name" value="U3 SMALL NUCLEOLAR RNA U3 SNORNA ASSOCIATED PROTEIN"/>
    <property type="match status" value="1"/>
</dbReference>
<dbReference type="InterPro" id="IPR051733">
    <property type="entry name" value="WD_repeat_DCAF13/WDSOF1"/>
</dbReference>
<comment type="subcellular location">
    <subcellularLocation>
        <location evidence="1">Nucleus</location>
        <location evidence="1">Nucleolus</location>
    </subcellularLocation>
</comment>
<keyword evidence="3 7" id="KW-0853">WD repeat</keyword>
<evidence type="ECO:0000313" key="11">
    <source>
        <dbReference type="Proteomes" id="UP000000819"/>
    </source>
</evidence>
<accession>Q8SSI4</accession>
<dbReference type="SUPFAM" id="SSF50978">
    <property type="entry name" value="WD40 repeat-like"/>
    <property type="match status" value="1"/>
</dbReference>
<name>Q8SSI4_ENCCU</name>
<feature type="domain" description="Sof1-like protein" evidence="9">
    <location>
        <begin position="335"/>
        <end position="401"/>
    </location>
</feature>